<feature type="transmembrane region" description="Helical" evidence="8">
    <location>
        <begin position="72"/>
        <end position="96"/>
    </location>
</feature>
<reference evidence="9 10" key="1">
    <citation type="submission" date="2024-10" db="EMBL/GenBank/DDBJ databases">
        <authorList>
            <person name="Cho J.-C."/>
        </authorList>
    </citation>
    <scope>NUCLEOTIDE SEQUENCE [LARGE SCALE GENOMIC DNA]</scope>
    <source>
        <strain evidence="9 10">KCTC29696</strain>
    </source>
</reference>
<dbReference type="Pfam" id="PF00420">
    <property type="entry name" value="Oxidored_q2"/>
    <property type="match status" value="1"/>
</dbReference>
<evidence type="ECO:0000256" key="8">
    <source>
        <dbReference type="SAM" id="Phobius"/>
    </source>
</evidence>
<dbReference type="Gene3D" id="1.10.287.3510">
    <property type="match status" value="1"/>
</dbReference>
<evidence type="ECO:0000313" key="9">
    <source>
        <dbReference type="EMBL" id="MFH0250382.1"/>
    </source>
</evidence>
<feature type="region of interest" description="Disordered" evidence="7">
    <location>
        <begin position="113"/>
        <end position="154"/>
    </location>
</feature>
<comment type="subcellular location">
    <subcellularLocation>
        <location evidence="1">Cell membrane</location>
        <topology evidence="1">Multi-pass membrane protein</topology>
    </subcellularLocation>
</comment>
<comment type="similarity">
    <text evidence="2">Belongs to the CPA3 antiporters (TC 2.A.63) subunit C family.</text>
</comment>
<keyword evidence="4 8" id="KW-0812">Transmembrane</keyword>
<dbReference type="PANTHER" id="PTHR34583">
    <property type="entry name" value="ANTIPORTER SUBUNIT MNHC2-RELATED"/>
    <property type="match status" value="1"/>
</dbReference>
<evidence type="ECO:0000256" key="7">
    <source>
        <dbReference type="SAM" id="MobiDB-lite"/>
    </source>
</evidence>
<dbReference type="InterPro" id="IPR039428">
    <property type="entry name" value="NUOK/Mnh_C1-like"/>
</dbReference>
<evidence type="ECO:0000256" key="4">
    <source>
        <dbReference type="ARBA" id="ARBA00022692"/>
    </source>
</evidence>
<dbReference type="EMBL" id="JBIHMK010000079">
    <property type="protein sequence ID" value="MFH0250382.1"/>
    <property type="molecule type" value="Genomic_DNA"/>
</dbReference>
<keyword evidence="5 8" id="KW-1133">Transmembrane helix</keyword>
<organism evidence="9 10">
    <name type="scientific">Streptomyces chitinivorans</name>
    <dbReference type="NCBI Taxonomy" id="1257027"/>
    <lineage>
        <taxon>Bacteria</taxon>
        <taxon>Bacillati</taxon>
        <taxon>Actinomycetota</taxon>
        <taxon>Actinomycetes</taxon>
        <taxon>Kitasatosporales</taxon>
        <taxon>Streptomycetaceae</taxon>
        <taxon>Streptomyces</taxon>
    </lineage>
</organism>
<protein>
    <submittedName>
        <fullName evidence="9">Sodium:proton antiporter</fullName>
    </submittedName>
</protein>
<feature type="transmembrane region" description="Helical" evidence="8">
    <location>
        <begin position="31"/>
        <end position="52"/>
    </location>
</feature>
<evidence type="ECO:0000313" key="10">
    <source>
        <dbReference type="Proteomes" id="UP001607069"/>
    </source>
</evidence>
<evidence type="ECO:0000256" key="5">
    <source>
        <dbReference type="ARBA" id="ARBA00022989"/>
    </source>
</evidence>
<dbReference type="PANTHER" id="PTHR34583:SF2">
    <property type="entry name" value="ANTIPORTER SUBUNIT MNHC2-RELATED"/>
    <property type="match status" value="1"/>
</dbReference>
<keyword evidence="10" id="KW-1185">Reference proteome</keyword>
<feature type="compositionally biased region" description="Basic and acidic residues" evidence="7">
    <location>
        <begin position="135"/>
        <end position="154"/>
    </location>
</feature>
<sequence length="154" mass="16448">MTTVDLTSAVVVGGLFAIGFHLLLQRSLMRLLFGFLVLGHSTNLLVLLAAGPPGRPPITGYAHGKDSFADPLPQAMALTAIVITFGISILLLALVYRGWLLLGHDEVRDDVEDRRLGESEHPGFPGDTAGEPEEAPGRTTREAPRGTPGKGEER</sequence>
<accession>A0ABW7HX06</accession>
<name>A0ABW7HX06_9ACTN</name>
<dbReference type="RefSeq" id="WP_237876000.1">
    <property type="nucleotide sequence ID" value="NZ_BAABEN010000026.1"/>
</dbReference>
<dbReference type="Proteomes" id="UP001607069">
    <property type="component" value="Unassembled WGS sequence"/>
</dbReference>
<evidence type="ECO:0000256" key="3">
    <source>
        <dbReference type="ARBA" id="ARBA00022475"/>
    </source>
</evidence>
<evidence type="ECO:0000256" key="2">
    <source>
        <dbReference type="ARBA" id="ARBA00010388"/>
    </source>
</evidence>
<keyword evidence="6 8" id="KW-0472">Membrane</keyword>
<comment type="caution">
    <text evidence="9">The sequence shown here is derived from an EMBL/GenBank/DDBJ whole genome shotgun (WGS) entry which is preliminary data.</text>
</comment>
<gene>
    <name evidence="9" type="ORF">ACG5V6_19485</name>
</gene>
<evidence type="ECO:0000256" key="6">
    <source>
        <dbReference type="ARBA" id="ARBA00023136"/>
    </source>
</evidence>
<proteinExistence type="inferred from homology"/>
<evidence type="ECO:0000256" key="1">
    <source>
        <dbReference type="ARBA" id="ARBA00004651"/>
    </source>
</evidence>
<keyword evidence="3" id="KW-1003">Cell membrane</keyword>
<feature type="transmembrane region" description="Helical" evidence="8">
    <location>
        <begin position="6"/>
        <end position="24"/>
    </location>
</feature>
<dbReference type="InterPro" id="IPR050601">
    <property type="entry name" value="CPA3_antiporter_subunitC"/>
</dbReference>